<dbReference type="STRING" id="1267766.WYH_02851"/>
<dbReference type="RefSeq" id="WP_053833596.1">
    <property type="nucleotide sequence ID" value="NZ_CP011452.2"/>
</dbReference>
<proteinExistence type="predicted"/>
<dbReference type="AlphaFoldDB" id="A0A0F7KU77"/>
<gene>
    <name evidence="1" type="ORF">WYH_02851</name>
</gene>
<accession>A0A0F7KU77</accession>
<protein>
    <submittedName>
        <fullName evidence="1">Uncharacterized protein</fullName>
    </submittedName>
</protein>
<dbReference type="Proteomes" id="UP000034392">
    <property type="component" value="Chromosome"/>
</dbReference>
<dbReference type="EMBL" id="CP011452">
    <property type="protein sequence ID" value="AKH43878.1"/>
    <property type="molecule type" value="Genomic_DNA"/>
</dbReference>
<name>A0A0F7KU77_9SPHN</name>
<organism evidence="1 2">
    <name type="scientific">Croceibacterium atlanticum</name>
    <dbReference type="NCBI Taxonomy" id="1267766"/>
    <lineage>
        <taxon>Bacteria</taxon>
        <taxon>Pseudomonadati</taxon>
        <taxon>Pseudomonadota</taxon>
        <taxon>Alphaproteobacteria</taxon>
        <taxon>Sphingomonadales</taxon>
        <taxon>Erythrobacteraceae</taxon>
        <taxon>Croceibacterium</taxon>
    </lineage>
</organism>
<dbReference type="PATRIC" id="fig|1267766.3.peg.2887"/>
<reference evidence="1" key="1">
    <citation type="submission" date="2015-05" db="EMBL/GenBank/DDBJ databases">
        <title>The complete genome of Altererythrobacter atlanticus strain 26DY36.</title>
        <authorList>
            <person name="Wu Y.-H."/>
            <person name="Cheng H."/>
            <person name="Wu X.-W."/>
        </authorList>
    </citation>
    <scope>NUCLEOTIDE SEQUENCE [LARGE SCALE GENOMIC DNA]</scope>
    <source>
        <strain evidence="1">26DY36</strain>
    </source>
</reference>
<evidence type="ECO:0000313" key="2">
    <source>
        <dbReference type="Proteomes" id="UP000034392"/>
    </source>
</evidence>
<sequence length="65" mass="6487">MTRKFSLFSALSALLAVVPVGAAQAQVQGTATGSLEVLLRVTEACEVNGSASGGTGEATLDFGET</sequence>
<dbReference type="KEGG" id="aay:WYH_02851"/>
<evidence type="ECO:0000313" key="1">
    <source>
        <dbReference type="EMBL" id="AKH43878.1"/>
    </source>
</evidence>
<keyword evidence="2" id="KW-1185">Reference proteome</keyword>